<proteinExistence type="predicted"/>
<sequence length="81" mass="8439">LDSELVIEFAQADSGVNGTIYAIFSQAFTSFIVPAKETVNSGPIPNVLLTHGALNTLNIIPYGVLDVATAVTARMGPGGYQ</sequence>
<accession>A0ACD3BCE9</accession>
<feature type="non-terminal residue" evidence="1">
    <location>
        <position position="1"/>
    </location>
</feature>
<evidence type="ECO:0000313" key="2">
    <source>
        <dbReference type="Proteomes" id="UP000308600"/>
    </source>
</evidence>
<feature type="non-terminal residue" evidence="1">
    <location>
        <position position="81"/>
    </location>
</feature>
<reference evidence="1 2" key="1">
    <citation type="journal article" date="2019" name="Nat. Ecol. Evol.">
        <title>Megaphylogeny resolves global patterns of mushroom evolution.</title>
        <authorList>
            <person name="Varga T."/>
            <person name="Krizsan K."/>
            <person name="Foldi C."/>
            <person name="Dima B."/>
            <person name="Sanchez-Garcia M."/>
            <person name="Sanchez-Ramirez S."/>
            <person name="Szollosi G.J."/>
            <person name="Szarkandi J.G."/>
            <person name="Papp V."/>
            <person name="Albert L."/>
            <person name="Andreopoulos W."/>
            <person name="Angelini C."/>
            <person name="Antonin V."/>
            <person name="Barry K.W."/>
            <person name="Bougher N.L."/>
            <person name="Buchanan P."/>
            <person name="Buyck B."/>
            <person name="Bense V."/>
            <person name="Catcheside P."/>
            <person name="Chovatia M."/>
            <person name="Cooper J."/>
            <person name="Damon W."/>
            <person name="Desjardin D."/>
            <person name="Finy P."/>
            <person name="Geml J."/>
            <person name="Haridas S."/>
            <person name="Hughes K."/>
            <person name="Justo A."/>
            <person name="Karasinski D."/>
            <person name="Kautmanova I."/>
            <person name="Kiss B."/>
            <person name="Kocsube S."/>
            <person name="Kotiranta H."/>
            <person name="LaButti K.M."/>
            <person name="Lechner B.E."/>
            <person name="Liimatainen K."/>
            <person name="Lipzen A."/>
            <person name="Lukacs Z."/>
            <person name="Mihaltcheva S."/>
            <person name="Morgado L.N."/>
            <person name="Niskanen T."/>
            <person name="Noordeloos M.E."/>
            <person name="Ohm R.A."/>
            <person name="Ortiz-Santana B."/>
            <person name="Ovrebo C."/>
            <person name="Racz N."/>
            <person name="Riley R."/>
            <person name="Savchenko A."/>
            <person name="Shiryaev A."/>
            <person name="Soop K."/>
            <person name="Spirin V."/>
            <person name="Szebenyi C."/>
            <person name="Tomsovsky M."/>
            <person name="Tulloss R.E."/>
            <person name="Uehling J."/>
            <person name="Grigoriev I.V."/>
            <person name="Vagvolgyi C."/>
            <person name="Papp T."/>
            <person name="Martin F.M."/>
            <person name="Miettinen O."/>
            <person name="Hibbett D.S."/>
            <person name="Nagy L.G."/>
        </authorList>
    </citation>
    <scope>NUCLEOTIDE SEQUENCE [LARGE SCALE GENOMIC DNA]</scope>
    <source>
        <strain evidence="1 2">NL-1719</strain>
    </source>
</reference>
<dbReference type="EMBL" id="ML208263">
    <property type="protein sequence ID" value="TFK75314.1"/>
    <property type="molecule type" value="Genomic_DNA"/>
</dbReference>
<organism evidence="1 2">
    <name type="scientific">Pluteus cervinus</name>
    <dbReference type="NCBI Taxonomy" id="181527"/>
    <lineage>
        <taxon>Eukaryota</taxon>
        <taxon>Fungi</taxon>
        <taxon>Dikarya</taxon>
        <taxon>Basidiomycota</taxon>
        <taxon>Agaricomycotina</taxon>
        <taxon>Agaricomycetes</taxon>
        <taxon>Agaricomycetidae</taxon>
        <taxon>Agaricales</taxon>
        <taxon>Pluteineae</taxon>
        <taxon>Pluteaceae</taxon>
        <taxon>Pluteus</taxon>
    </lineage>
</organism>
<gene>
    <name evidence="1" type="ORF">BDN72DRAFT_734503</name>
</gene>
<keyword evidence="2" id="KW-1185">Reference proteome</keyword>
<protein>
    <submittedName>
        <fullName evidence="1">Uncharacterized protein</fullName>
    </submittedName>
</protein>
<name>A0ACD3BCE9_9AGAR</name>
<dbReference type="Proteomes" id="UP000308600">
    <property type="component" value="Unassembled WGS sequence"/>
</dbReference>
<evidence type="ECO:0000313" key="1">
    <source>
        <dbReference type="EMBL" id="TFK75314.1"/>
    </source>
</evidence>